<organism evidence="2 3">
    <name type="scientific">Streptomyces globisporus</name>
    <dbReference type="NCBI Taxonomy" id="1908"/>
    <lineage>
        <taxon>Bacteria</taxon>
        <taxon>Bacillati</taxon>
        <taxon>Actinomycetota</taxon>
        <taxon>Actinomycetes</taxon>
        <taxon>Kitasatosporales</taxon>
        <taxon>Streptomycetaceae</taxon>
        <taxon>Streptomyces</taxon>
    </lineage>
</organism>
<evidence type="ECO:0000313" key="3">
    <source>
        <dbReference type="Proteomes" id="UP000285596"/>
    </source>
</evidence>
<dbReference type="EMBL" id="QWFA01000235">
    <property type="protein sequence ID" value="ROV64936.1"/>
    <property type="molecule type" value="Genomic_DNA"/>
</dbReference>
<evidence type="ECO:0000313" key="2">
    <source>
        <dbReference type="EMBL" id="ROV64936.1"/>
    </source>
</evidence>
<name>A0A423URJ4_STRGL</name>
<dbReference type="AlphaFoldDB" id="A0A423URJ4"/>
<evidence type="ECO:0000256" key="1">
    <source>
        <dbReference type="SAM" id="MobiDB-lite"/>
    </source>
</evidence>
<accession>A0A423URJ4</accession>
<proteinExistence type="predicted"/>
<feature type="non-terminal residue" evidence="2">
    <location>
        <position position="31"/>
    </location>
</feature>
<sequence length="31" mass="2760">MAVAGVLTGTALTGCGGETPAPAPPPPPASA</sequence>
<protein>
    <submittedName>
        <fullName evidence="2">Polysaccharide deacetylase</fullName>
    </submittedName>
</protein>
<feature type="compositionally biased region" description="Pro residues" evidence="1">
    <location>
        <begin position="21"/>
        <end position="31"/>
    </location>
</feature>
<dbReference type="Proteomes" id="UP000285596">
    <property type="component" value="Unassembled WGS sequence"/>
</dbReference>
<feature type="region of interest" description="Disordered" evidence="1">
    <location>
        <begin position="1"/>
        <end position="31"/>
    </location>
</feature>
<comment type="caution">
    <text evidence="2">The sequence shown here is derived from an EMBL/GenBank/DDBJ whole genome shotgun (WGS) entry which is preliminary data.</text>
</comment>
<gene>
    <name evidence="2" type="ORF">D3105_30165</name>
</gene>
<reference evidence="2 3" key="1">
    <citation type="submission" date="2018-08" db="EMBL/GenBank/DDBJ databases">
        <title>Streptomyces globisporus 1912-4Crt, whole genome shotgun sequence.</title>
        <authorList>
            <person name="Matselyukh B."/>
        </authorList>
    </citation>
    <scope>NUCLEOTIDE SEQUENCE [LARGE SCALE GENOMIC DNA]</scope>
    <source>
        <strain evidence="2 3">1912-4Crt</strain>
    </source>
</reference>